<name>A0A542ZDP6_9ACTN</name>
<dbReference type="PANTHER" id="PTHR40077:SF2">
    <property type="entry name" value="MEMBRANE PROTEIN"/>
    <property type="match status" value="1"/>
</dbReference>
<dbReference type="OrthoDB" id="9342687at2"/>
<dbReference type="PANTHER" id="PTHR40077">
    <property type="entry name" value="MEMBRANE PROTEIN-RELATED"/>
    <property type="match status" value="1"/>
</dbReference>
<evidence type="ECO:0000256" key="2">
    <source>
        <dbReference type="ARBA" id="ARBA00022475"/>
    </source>
</evidence>
<dbReference type="GO" id="GO:0005886">
    <property type="term" value="C:plasma membrane"/>
    <property type="evidence" value="ECO:0007669"/>
    <property type="project" value="UniProtKB-SubCell"/>
</dbReference>
<dbReference type="EMBL" id="VFOR01000002">
    <property type="protein sequence ID" value="TQL58438.1"/>
    <property type="molecule type" value="Genomic_DNA"/>
</dbReference>
<accession>A0A542ZDP6</accession>
<evidence type="ECO:0000256" key="3">
    <source>
        <dbReference type="ARBA" id="ARBA00022692"/>
    </source>
</evidence>
<comment type="caution">
    <text evidence="8">The sequence shown here is derived from an EMBL/GenBank/DDBJ whole genome shotgun (WGS) entry which is preliminary data.</text>
</comment>
<protein>
    <submittedName>
        <fullName evidence="8">Integral membrane protein</fullName>
    </submittedName>
</protein>
<keyword evidence="2" id="KW-1003">Cell membrane</keyword>
<comment type="subcellular location">
    <subcellularLocation>
        <location evidence="1">Cell membrane</location>
        <topology evidence="1">Multi-pass membrane protein</topology>
    </subcellularLocation>
</comment>
<evidence type="ECO:0000259" key="7">
    <source>
        <dbReference type="Pfam" id="PF12823"/>
    </source>
</evidence>
<organism evidence="8 9">
    <name type="scientific">Propioniferax innocua</name>
    <dbReference type="NCBI Taxonomy" id="1753"/>
    <lineage>
        <taxon>Bacteria</taxon>
        <taxon>Bacillati</taxon>
        <taxon>Actinomycetota</taxon>
        <taxon>Actinomycetes</taxon>
        <taxon>Propionibacteriales</taxon>
        <taxon>Propionibacteriaceae</taxon>
        <taxon>Propioniferax</taxon>
    </lineage>
</organism>
<dbReference type="InterPro" id="IPR023845">
    <property type="entry name" value="DUF3817_TM"/>
</dbReference>
<evidence type="ECO:0000256" key="1">
    <source>
        <dbReference type="ARBA" id="ARBA00004651"/>
    </source>
</evidence>
<keyword evidence="9" id="KW-1185">Reference proteome</keyword>
<sequence length="133" mass="14752">MTEQQPSTEPTAANAQVEGVKKALMFYRVMAYIVGVLLVLLVLVGMPLKYLSPDPYLQQIGAGMNTYLGVGHGWLYAVLLLSAYLLGRRVQWSWKWLLAIALAGTVPILSFVAERKATQNVKQHIAHLESAER</sequence>
<feature type="domain" description="DUF3817" evidence="7">
    <location>
        <begin position="25"/>
        <end position="118"/>
    </location>
</feature>
<evidence type="ECO:0000256" key="6">
    <source>
        <dbReference type="SAM" id="Phobius"/>
    </source>
</evidence>
<evidence type="ECO:0000313" key="9">
    <source>
        <dbReference type="Proteomes" id="UP000316196"/>
    </source>
</evidence>
<proteinExistence type="predicted"/>
<evidence type="ECO:0000313" key="8">
    <source>
        <dbReference type="EMBL" id="TQL58438.1"/>
    </source>
</evidence>
<dbReference type="NCBIfam" id="TIGR03954">
    <property type="entry name" value="integ_memb_HG"/>
    <property type="match status" value="1"/>
</dbReference>
<evidence type="ECO:0000256" key="4">
    <source>
        <dbReference type="ARBA" id="ARBA00022989"/>
    </source>
</evidence>
<gene>
    <name evidence="8" type="ORF">FB460_2301</name>
</gene>
<keyword evidence="4 6" id="KW-1133">Transmembrane helix</keyword>
<dbReference type="Proteomes" id="UP000316196">
    <property type="component" value="Unassembled WGS sequence"/>
</dbReference>
<dbReference type="RefSeq" id="WP_142094222.1">
    <property type="nucleotide sequence ID" value="NZ_BAAAMD010000002.1"/>
</dbReference>
<keyword evidence="3 6" id="KW-0812">Transmembrane</keyword>
<feature type="transmembrane region" description="Helical" evidence="6">
    <location>
        <begin position="93"/>
        <end position="113"/>
    </location>
</feature>
<feature type="transmembrane region" description="Helical" evidence="6">
    <location>
        <begin position="25"/>
        <end position="46"/>
    </location>
</feature>
<dbReference type="AlphaFoldDB" id="A0A542ZDP6"/>
<dbReference type="Pfam" id="PF12823">
    <property type="entry name" value="DUF3817"/>
    <property type="match status" value="1"/>
</dbReference>
<feature type="transmembrane region" description="Helical" evidence="6">
    <location>
        <begin position="67"/>
        <end position="87"/>
    </location>
</feature>
<evidence type="ECO:0000256" key="5">
    <source>
        <dbReference type="ARBA" id="ARBA00023136"/>
    </source>
</evidence>
<reference evidence="8 9" key="1">
    <citation type="submission" date="2019-06" db="EMBL/GenBank/DDBJ databases">
        <title>Sequencing the genomes of 1000 actinobacteria strains.</title>
        <authorList>
            <person name="Klenk H.-P."/>
        </authorList>
    </citation>
    <scope>NUCLEOTIDE SEQUENCE [LARGE SCALE GENOMIC DNA]</scope>
    <source>
        <strain evidence="8 9">DSM 8251</strain>
    </source>
</reference>
<keyword evidence="5 6" id="KW-0472">Membrane</keyword>